<protein>
    <submittedName>
        <fullName evidence="1">F-box domain-containing protein</fullName>
    </submittedName>
</protein>
<dbReference type="EMBL" id="JAWWNJ010000019">
    <property type="protein sequence ID" value="KAK7035999.1"/>
    <property type="molecule type" value="Genomic_DNA"/>
</dbReference>
<accession>A0AAW0C9D4</accession>
<evidence type="ECO:0000313" key="1">
    <source>
        <dbReference type="EMBL" id="KAK7035999.1"/>
    </source>
</evidence>
<comment type="caution">
    <text evidence="1">The sequence shown here is derived from an EMBL/GenBank/DDBJ whole genome shotgun (WGS) entry which is preliminary data.</text>
</comment>
<gene>
    <name evidence="1" type="ORF">R3P38DRAFT_2910129</name>
</gene>
<reference evidence="1 2" key="1">
    <citation type="journal article" date="2024" name="J Genomics">
        <title>Draft genome sequencing and assembly of Favolaschia claudopus CIRM-BRFM 2984 isolated from oak limbs.</title>
        <authorList>
            <person name="Navarro D."/>
            <person name="Drula E."/>
            <person name="Chaduli D."/>
            <person name="Cazenave R."/>
            <person name="Ahrendt S."/>
            <person name="Wang J."/>
            <person name="Lipzen A."/>
            <person name="Daum C."/>
            <person name="Barry K."/>
            <person name="Grigoriev I.V."/>
            <person name="Favel A."/>
            <person name="Rosso M.N."/>
            <person name="Martin F."/>
        </authorList>
    </citation>
    <scope>NUCLEOTIDE SEQUENCE [LARGE SCALE GENOMIC DNA]</scope>
    <source>
        <strain evidence="1 2">CIRM-BRFM 2984</strain>
    </source>
</reference>
<dbReference type="SUPFAM" id="SSF52058">
    <property type="entry name" value="L domain-like"/>
    <property type="match status" value="1"/>
</dbReference>
<dbReference type="InterPro" id="IPR032675">
    <property type="entry name" value="LRR_dom_sf"/>
</dbReference>
<organism evidence="1 2">
    <name type="scientific">Favolaschia claudopus</name>
    <dbReference type="NCBI Taxonomy" id="2862362"/>
    <lineage>
        <taxon>Eukaryota</taxon>
        <taxon>Fungi</taxon>
        <taxon>Dikarya</taxon>
        <taxon>Basidiomycota</taxon>
        <taxon>Agaricomycotina</taxon>
        <taxon>Agaricomycetes</taxon>
        <taxon>Agaricomycetidae</taxon>
        <taxon>Agaricales</taxon>
        <taxon>Marasmiineae</taxon>
        <taxon>Mycenaceae</taxon>
        <taxon>Favolaschia</taxon>
    </lineage>
</organism>
<sequence length="696" mass="79057">MSVFPIVHSLPEETISEILSPALKVSDAAFCDASLVSPFSKYEEPTSNYLLVCKTWLRIATPLLYSTVVLRSKGQAKALSTVLVENPEFGQYIKKLRVEGGYGPPMHTILECSPNISDLFLCTRIFSSDNTSGLCSGLELINPTRLILWHADHQGLGNRTYLQLLDALVAAIPEWDNLRIFQPSFYMLNHPSDRIAEEIAKARKLTTVVVTQVSHVSWVYNLYKKCPLQQIQVKTSAPVEPDSRYRKQLHALMENPKIKALLRFNYPEQPTSTPVDSMQTTTDMELPSIDIVPSLNPFFKPLSNAALHIADKIWDRVLFFAFVDPHPGQNPVENFRRCPDLLLVSKTIHRLGIPHHYARVYLHCRSSVRQFRALLSKKPAIALHVRHLVVHDYTAYHSLRGPGDDPLSAILSRTSGLLQFGDVRTANTTHSASSDLRTIPWTAFEVLGKTAGPTLRECCARIWAVEDASAAVFNELKALRTLMWDCDTTFTGAEKVSGDGLLNLEELHIRSTDLSFIRVLSRMRLEFLRRIVLSTEVDCKLLFEVHGPKLTELVLQYKHLHAFRGKILTFCPNLQVITITEMGGPPGFDELNSKGAIRPALTKIVFDVPECQWRKTRSGLEDKNIIFAWDTFFKLFEPKKHLPNLQEIEFEDCVWPTNERDIEKSRWVRWAELLLKHDVHLADKNGTRWKRRAGAK</sequence>
<keyword evidence="2" id="KW-1185">Reference proteome</keyword>
<evidence type="ECO:0000313" key="2">
    <source>
        <dbReference type="Proteomes" id="UP001362999"/>
    </source>
</evidence>
<proteinExistence type="predicted"/>
<dbReference type="Proteomes" id="UP001362999">
    <property type="component" value="Unassembled WGS sequence"/>
</dbReference>
<dbReference type="AlphaFoldDB" id="A0AAW0C9D4"/>
<name>A0AAW0C9D4_9AGAR</name>
<dbReference type="Gene3D" id="3.80.10.10">
    <property type="entry name" value="Ribonuclease Inhibitor"/>
    <property type="match status" value="1"/>
</dbReference>